<dbReference type="SUPFAM" id="SSF52540">
    <property type="entry name" value="P-loop containing nucleoside triphosphate hydrolases"/>
    <property type="match status" value="2"/>
</dbReference>
<dbReference type="GO" id="GO:0016887">
    <property type="term" value="F:ATP hydrolysis activity"/>
    <property type="evidence" value="ECO:0007669"/>
    <property type="project" value="InterPro"/>
</dbReference>
<dbReference type="InterPro" id="IPR017871">
    <property type="entry name" value="ABC_transporter-like_CS"/>
</dbReference>
<dbReference type="RefSeq" id="XP_025472814.1">
    <property type="nucleotide sequence ID" value="XM_025615383.1"/>
</dbReference>
<dbReference type="OrthoDB" id="245989at2759"/>
<dbReference type="InterPro" id="IPR034001">
    <property type="entry name" value="ABCG_PDR_1"/>
</dbReference>
<evidence type="ECO:0000256" key="5">
    <source>
        <dbReference type="ARBA" id="ARBA00022692"/>
    </source>
</evidence>
<dbReference type="EMBL" id="MSFK01000002">
    <property type="protein sequence ID" value="PWY96053.1"/>
    <property type="molecule type" value="Genomic_DNA"/>
</dbReference>
<dbReference type="GO" id="GO:0005886">
    <property type="term" value="C:plasma membrane"/>
    <property type="evidence" value="ECO:0007669"/>
    <property type="project" value="UniProtKB-SubCell"/>
</dbReference>
<feature type="transmembrane region" description="Helical" evidence="11">
    <location>
        <begin position="829"/>
        <end position="850"/>
    </location>
</feature>
<dbReference type="CDD" id="cd03233">
    <property type="entry name" value="ABCG_PDR_domain1"/>
    <property type="match status" value="1"/>
</dbReference>
<feature type="transmembrane region" description="Helical" evidence="11">
    <location>
        <begin position="1732"/>
        <end position="1755"/>
    </location>
</feature>
<keyword evidence="3" id="KW-0813">Transport</keyword>
<feature type="region of interest" description="Disordered" evidence="10">
    <location>
        <begin position="1079"/>
        <end position="1132"/>
    </location>
</feature>
<dbReference type="Gene3D" id="3.40.50.300">
    <property type="entry name" value="P-loop containing nucleotide triphosphate hydrolases"/>
    <property type="match status" value="2"/>
</dbReference>
<accession>A0A317XBY4</accession>
<evidence type="ECO:0000313" key="14">
    <source>
        <dbReference type="Proteomes" id="UP000246702"/>
    </source>
</evidence>
<dbReference type="Pfam" id="PF01061">
    <property type="entry name" value="ABC2_membrane"/>
    <property type="match status" value="2"/>
</dbReference>
<keyword evidence="7" id="KW-0067">ATP-binding</keyword>
<protein>
    <recommendedName>
        <fullName evidence="12">ABC transporter domain-containing protein</fullName>
    </recommendedName>
</protein>
<dbReference type="Pfam" id="PF06422">
    <property type="entry name" value="PDR_CDR"/>
    <property type="match status" value="1"/>
</dbReference>
<evidence type="ECO:0000256" key="3">
    <source>
        <dbReference type="ARBA" id="ARBA00022448"/>
    </source>
</evidence>
<evidence type="ECO:0000256" key="6">
    <source>
        <dbReference type="ARBA" id="ARBA00022741"/>
    </source>
</evidence>
<feature type="compositionally biased region" description="Low complexity" evidence="10">
    <location>
        <begin position="1101"/>
        <end position="1129"/>
    </location>
</feature>
<dbReference type="InterPro" id="IPR027417">
    <property type="entry name" value="P-loop_NTPase"/>
</dbReference>
<dbReference type="PROSITE" id="PS00211">
    <property type="entry name" value="ABC_TRANSPORTER_1"/>
    <property type="match status" value="1"/>
</dbReference>
<dbReference type="InterPro" id="IPR003439">
    <property type="entry name" value="ABC_transporter-like_ATP-bd"/>
</dbReference>
<evidence type="ECO:0000259" key="12">
    <source>
        <dbReference type="PROSITE" id="PS50893"/>
    </source>
</evidence>
<dbReference type="InterPro" id="IPR013525">
    <property type="entry name" value="ABC2_TM"/>
</dbReference>
<comment type="similarity">
    <text evidence="2">Belongs to the ABC transporter superfamily. ABCG family. PDR (TC 3.A.1.205) subfamily.</text>
</comment>
<dbReference type="InterPro" id="IPR010929">
    <property type="entry name" value="PDR_CDR_ABC"/>
</dbReference>
<feature type="transmembrane region" description="Helical" evidence="11">
    <location>
        <begin position="1545"/>
        <end position="1570"/>
    </location>
</feature>
<dbReference type="Proteomes" id="UP000246702">
    <property type="component" value="Unassembled WGS sequence"/>
</dbReference>
<feature type="domain" description="ABC transporter" evidence="12">
    <location>
        <begin position="1135"/>
        <end position="1379"/>
    </location>
</feature>
<evidence type="ECO:0000256" key="1">
    <source>
        <dbReference type="ARBA" id="ARBA00004651"/>
    </source>
</evidence>
<dbReference type="FunFam" id="3.40.50.300:FF:000054">
    <property type="entry name" value="ABC multidrug transporter atrF"/>
    <property type="match status" value="1"/>
</dbReference>
<organism evidence="13 14">
    <name type="scientific">Aspergillus sclerotioniger CBS 115572</name>
    <dbReference type="NCBI Taxonomy" id="1450535"/>
    <lineage>
        <taxon>Eukaryota</taxon>
        <taxon>Fungi</taxon>
        <taxon>Dikarya</taxon>
        <taxon>Ascomycota</taxon>
        <taxon>Pezizomycotina</taxon>
        <taxon>Eurotiomycetes</taxon>
        <taxon>Eurotiomycetidae</taxon>
        <taxon>Eurotiales</taxon>
        <taxon>Aspergillaceae</taxon>
        <taxon>Aspergillus</taxon>
        <taxon>Aspergillus subgen. Circumdati</taxon>
    </lineage>
</organism>
<name>A0A317XBY4_9EURO</name>
<feature type="transmembrane region" description="Helical" evidence="11">
    <location>
        <begin position="910"/>
        <end position="932"/>
    </location>
</feature>
<reference evidence="13 14" key="1">
    <citation type="submission" date="2016-12" db="EMBL/GenBank/DDBJ databases">
        <title>The genomes of Aspergillus section Nigri reveals drivers in fungal speciation.</title>
        <authorList>
            <consortium name="DOE Joint Genome Institute"/>
            <person name="Vesth T.C."/>
            <person name="Nybo J."/>
            <person name="Theobald S."/>
            <person name="Brandl J."/>
            <person name="Frisvad J.C."/>
            <person name="Nielsen K.F."/>
            <person name="Lyhne E.K."/>
            <person name="Kogle M.E."/>
            <person name="Kuo A."/>
            <person name="Riley R."/>
            <person name="Clum A."/>
            <person name="Nolan M."/>
            <person name="Lipzen A."/>
            <person name="Salamov A."/>
            <person name="Henrissat B."/>
            <person name="Wiebenga A."/>
            <person name="De Vries R.P."/>
            <person name="Grigoriev I.V."/>
            <person name="Mortensen U.H."/>
            <person name="Andersen M.R."/>
            <person name="Baker S.E."/>
        </authorList>
    </citation>
    <scope>NUCLEOTIDE SEQUENCE [LARGE SCALE GENOMIC DNA]</scope>
    <source>
        <strain evidence="13 14">CBS 115572</strain>
    </source>
</reference>
<dbReference type="InterPro" id="IPR034003">
    <property type="entry name" value="ABCG_PDR_2"/>
</dbReference>
<dbReference type="Pfam" id="PF19055">
    <property type="entry name" value="ABC2_membrane_7"/>
    <property type="match status" value="1"/>
</dbReference>
<evidence type="ECO:0000256" key="2">
    <source>
        <dbReference type="ARBA" id="ARBA00006012"/>
    </source>
</evidence>
<feature type="domain" description="ABC transporter" evidence="12">
    <location>
        <begin position="471"/>
        <end position="717"/>
    </location>
</feature>
<dbReference type="CDD" id="cd03232">
    <property type="entry name" value="ABCG_PDR_domain2"/>
    <property type="match status" value="1"/>
</dbReference>
<keyword evidence="4" id="KW-1003">Cell membrane</keyword>
<keyword evidence="8 11" id="KW-1133">Transmembrane helix</keyword>
<feature type="transmembrane region" description="Helical" evidence="11">
    <location>
        <begin position="1475"/>
        <end position="1492"/>
    </location>
</feature>
<feature type="transmembrane region" description="Helical" evidence="11">
    <location>
        <begin position="871"/>
        <end position="904"/>
    </location>
</feature>
<keyword evidence="14" id="KW-1185">Reference proteome</keyword>
<gene>
    <name evidence="13" type="ORF">BO94DRAFT_581187</name>
</gene>
<evidence type="ECO:0000256" key="11">
    <source>
        <dbReference type="SAM" id="Phobius"/>
    </source>
</evidence>
<dbReference type="SMART" id="SM00382">
    <property type="entry name" value="AAA"/>
    <property type="match status" value="2"/>
</dbReference>
<feature type="transmembrane region" description="Helical" evidence="11">
    <location>
        <begin position="1504"/>
        <end position="1525"/>
    </location>
</feature>
<dbReference type="PANTHER" id="PTHR19241">
    <property type="entry name" value="ATP-BINDING CASSETTE TRANSPORTER"/>
    <property type="match status" value="1"/>
</dbReference>
<evidence type="ECO:0000256" key="9">
    <source>
        <dbReference type="ARBA" id="ARBA00023136"/>
    </source>
</evidence>
<keyword evidence="5 11" id="KW-0812">Transmembrane</keyword>
<dbReference type="CDD" id="cd12148">
    <property type="entry name" value="fungal_TF_MHR"/>
    <property type="match status" value="1"/>
</dbReference>
<evidence type="ECO:0000313" key="13">
    <source>
        <dbReference type="EMBL" id="PWY96053.1"/>
    </source>
</evidence>
<comment type="caution">
    <text evidence="13">The sequence shown here is derived from an EMBL/GenBank/DDBJ whole genome shotgun (WGS) entry which is preliminary data.</text>
</comment>
<keyword evidence="6" id="KW-0547">Nucleotide-binding</keyword>
<proteinExistence type="inferred from homology"/>
<evidence type="ECO:0000256" key="7">
    <source>
        <dbReference type="ARBA" id="ARBA00022840"/>
    </source>
</evidence>
<feature type="transmembrane region" description="Helical" evidence="11">
    <location>
        <begin position="1585"/>
        <end position="1606"/>
    </location>
</feature>
<evidence type="ECO:0000256" key="4">
    <source>
        <dbReference type="ARBA" id="ARBA00022475"/>
    </source>
</evidence>
<evidence type="ECO:0000256" key="8">
    <source>
        <dbReference type="ARBA" id="ARBA00022989"/>
    </source>
</evidence>
<dbReference type="GeneID" id="37117526"/>
<feature type="transmembrane region" description="Helical" evidence="11">
    <location>
        <begin position="944"/>
        <end position="962"/>
    </location>
</feature>
<dbReference type="GO" id="GO:0005524">
    <property type="term" value="F:ATP binding"/>
    <property type="evidence" value="ECO:0007669"/>
    <property type="project" value="UniProtKB-KW"/>
</dbReference>
<evidence type="ECO:0000256" key="10">
    <source>
        <dbReference type="SAM" id="MobiDB-lite"/>
    </source>
</evidence>
<dbReference type="InterPro" id="IPR043926">
    <property type="entry name" value="ABCG_dom"/>
</dbReference>
<dbReference type="PROSITE" id="PS50893">
    <property type="entry name" value="ABC_TRANSPORTER_2"/>
    <property type="match status" value="2"/>
</dbReference>
<keyword evidence="9 11" id="KW-0472">Membrane</keyword>
<feature type="transmembrane region" description="Helical" evidence="11">
    <location>
        <begin position="1054"/>
        <end position="1075"/>
    </location>
</feature>
<dbReference type="GO" id="GO:0140359">
    <property type="term" value="F:ABC-type transporter activity"/>
    <property type="evidence" value="ECO:0007669"/>
    <property type="project" value="InterPro"/>
</dbReference>
<dbReference type="STRING" id="1450535.A0A317XBY4"/>
<sequence>MHKLRVTFWSVYYYERICAFFTGRPSGFLDTHIDVSLPEDISISGCSTLLEASLGVSAGPTTECAFLRAMVGIGQLVEKVSSGIFSLANLQGLYDHRKVDTVILECDASLQEIQRILPPYLHFFAHDRPRSETWREIQCAHLGLAFHLIKMMIRRPALVYSTVSQTQNQSPADSQKLENLQPSIDLSIQSAKEIIDIAHSAIMERATCIRNDASVANYIMSACVTLLYHVLDPITIEHARNIFTSVERGIQCLDQMEHHGPIAGKALSMEIMKCAKDALFLSAIENSQEEDLAGDFPWLNDIYLPAKAGEILDPIDEPIPHGYVPEITEPPEQPLPDGDDILSAHISGIDYMSYWLNGNPTVPGMSNYLRSEPSPGFFGDSGCGPIGPQLCIRTSSEPTETLSGQHNWQLVEKAGTASETLTQSPIYRRDGRALGVVFEDINVLGVAAGVDRITTLPAIISTILQWPVKAIRQVTGKQTTPTTKILHNVSGVIFPGESMLVLGRPGAGCTTLLKTLANSHGSFLEVQGQLGYAGLSSGEMAGQYRSETVYSSEEDFHFPTLSVQNTMGFALQLRKPANEARTDSEFAREMTKASLKSVGLSHTAKTIVGDSFVRGVSGGERKRVTLIEALSVNPMMASWDNPTRGLDSSSATEFVQLISSLAKEMGMSNAVTMYQVSETIYGCFDRVTVLYSGRMIFCGKAAQAREYFLRLGFECRDRQTTPDFLTAVTSPAERLIRKDAVGAVPTDPDGLTQAFRESEENRLLQEDIQRYRTEVGTDAQLMQRFRENVHQIRSRWIPRQAIAPSTLFKQIRIAICRYYQLLWGDKRTFLTLIIFIILNAVLNGPAYYMAPKNEISTVKSRNILPKQVKYGFIHPSAFVIAQTIADIPIAFVQCLLFSCFYYFTIDLQRTASAFWIFVLIVFTHYATIQSLFRMLGAWVPNISLTLMMAGSACPVGLLYSGFGPPRPTQHRWGSWLRRASPSPYAFEALMGNEFAGITLTCSDSEMVPSGSLYTQLEYQTCSITGSQKGHQSVPGSVYLADHLGYTRSHLWRNFGIILVFWFLYTVLGSIGLTLMTRETGGSHSRSFKRSKGRDEESKPKTALASSASLSSTRTASAASEQGSTETNTTGGAGTFTFEDISYSVPVDGQEKQLLRSVSGYARPRQLTALMGASGAGKTTLLDTLAQRKSTGRIDGTLRLGGEPLDQAFARSCGFVMQQDVHEPNATVREALEFSARLRQPAHTPDEEKLAYVDYIIHLLDLEDIAEALIGQPGDGQLNFEERKRVTIGVELAARPSALLFLDEPTSGLDSQAAFALVEFLRRIAAEGIPVVCTIHQPSGVLFEMFGHVLLLAPGGQTVYFGETGEKSSQVVNYFGQYGAVIDSQANPAEFILSTMTSRETGSKDWPAIWRESAERKSLDATIQQLNARTTTPTAARGVSNTEGQYALPLRAQILAVTRRHWLSVWRDGMYNFGKVAKSLFVGIFIAFSFFHAGSSEQGIQNHMIAVLLFAWIIPTTCADLQDMWFRKWAIFSAREKNGIYDWKALLTALVAVELPWQLGTYTLVFLVSYWTVGFPNVTAISGFNYFMWLLLAIFGTGYSQLLAALFPNDTMGGYANSLFWVLLMIGSGVLTPHAYMNDFYRPWLFWADPMRYFFGATVGTVLHDVPVVCRPSELVSFDPPPGQTCGQYAMAFLESSFGYVVNGNATANCEYCAYSVGDEYLDTLDFSYGQRWWNWAVFLGFCCTNVMLLFGIMWFTKGRGQRRV</sequence>
<dbReference type="Pfam" id="PF00005">
    <property type="entry name" value="ABC_tran"/>
    <property type="match status" value="2"/>
</dbReference>
<comment type="subcellular location">
    <subcellularLocation>
        <location evidence="1">Cell membrane</location>
        <topology evidence="1">Multi-pass membrane protein</topology>
    </subcellularLocation>
</comment>
<dbReference type="InterPro" id="IPR003593">
    <property type="entry name" value="AAA+_ATPase"/>
</dbReference>
<feature type="transmembrane region" description="Helical" evidence="11">
    <location>
        <begin position="1618"/>
        <end position="1636"/>
    </location>
</feature>